<dbReference type="PANTHER" id="PTHR12498:SF0">
    <property type="entry name" value="PROTEIN N-TERMINAL ASPARAGINE AMIDOHYDROLASE"/>
    <property type="match status" value="1"/>
</dbReference>
<comment type="caution">
    <text evidence="1">The sequence shown here is derived from an EMBL/GenBank/DDBJ whole genome shotgun (WGS) entry which is preliminary data.</text>
</comment>
<evidence type="ECO:0000313" key="2">
    <source>
        <dbReference type="Proteomes" id="UP000285301"/>
    </source>
</evidence>
<evidence type="ECO:0000313" key="1">
    <source>
        <dbReference type="EMBL" id="RWS01688.1"/>
    </source>
</evidence>
<dbReference type="OrthoDB" id="539995at2759"/>
<dbReference type="AlphaFoldDB" id="A0A3S3Q1J8"/>
<name>A0A3S3Q1J8_9ACAR</name>
<reference evidence="1 2" key="1">
    <citation type="journal article" date="2018" name="Gigascience">
        <title>Genomes of trombidid mites reveal novel predicted allergens and laterally-transferred genes associated with secondary metabolism.</title>
        <authorList>
            <person name="Dong X."/>
            <person name="Chaisiri K."/>
            <person name="Xia D."/>
            <person name="Armstrong S.D."/>
            <person name="Fang Y."/>
            <person name="Donnelly M.J."/>
            <person name="Kadowaki T."/>
            <person name="McGarry J.W."/>
            <person name="Darby A.C."/>
            <person name="Makepeace B.L."/>
        </authorList>
    </citation>
    <scope>NUCLEOTIDE SEQUENCE [LARGE SCALE GENOMIC DNA]</scope>
    <source>
        <strain evidence="1">UoL-WK</strain>
    </source>
</reference>
<dbReference type="PANTHER" id="PTHR12498">
    <property type="entry name" value="N-TERMINAL ASPARAGINE AMIDOHYDROLASE"/>
    <property type="match status" value="1"/>
</dbReference>
<keyword evidence="2" id="KW-1185">Reference proteome</keyword>
<dbReference type="InterPro" id="IPR026750">
    <property type="entry name" value="NTAN1"/>
</dbReference>
<gene>
    <name evidence="1" type="ORF">B4U79_04675</name>
</gene>
<dbReference type="STRING" id="1965070.A0A3S3Q1J8"/>
<dbReference type="EMBL" id="NCKU01008778">
    <property type="protein sequence ID" value="RWS01688.1"/>
    <property type="molecule type" value="Genomic_DNA"/>
</dbReference>
<sequence>MRECSVHSHGLNLTLHPENATTFSRRMVLLINRSIVCDLPKDTNTFYRLYPSLKESARPLLSQTHKSITSLGSLYVLQREYAVVSPNDKYISIVGTDNTTTCCSVIVRHSGSGVTSLGHFDGSGLENAVSEMVRKVQEYSTISGELGVLELHIVGGFLDKRGYSETLAMQLLYAFHRQLAHIHLVTACTCDLNNVLRGNTNYPIIYGISVNIKTGEIFPSTFVEKGPEFALRSSRIFAGGSSDMQEVYETQMFIFKINPFNYEPMRGIELWLNEGDDFILQHLSTSPEAEPPHFVTDVKSALSFIHQNPFPSVTVFPENRPLYFRKDEFGQWIPIRI</sequence>
<accession>A0A3S3Q1J8</accession>
<dbReference type="Pfam" id="PF14736">
    <property type="entry name" value="N_Asn_amidohyd"/>
    <property type="match status" value="1"/>
</dbReference>
<organism evidence="1 2">
    <name type="scientific">Dinothrombium tinctorium</name>
    <dbReference type="NCBI Taxonomy" id="1965070"/>
    <lineage>
        <taxon>Eukaryota</taxon>
        <taxon>Metazoa</taxon>
        <taxon>Ecdysozoa</taxon>
        <taxon>Arthropoda</taxon>
        <taxon>Chelicerata</taxon>
        <taxon>Arachnida</taxon>
        <taxon>Acari</taxon>
        <taxon>Acariformes</taxon>
        <taxon>Trombidiformes</taxon>
        <taxon>Prostigmata</taxon>
        <taxon>Anystina</taxon>
        <taxon>Parasitengona</taxon>
        <taxon>Trombidioidea</taxon>
        <taxon>Trombidiidae</taxon>
        <taxon>Dinothrombium</taxon>
    </lineage>
</organism>
<proteinExistence type="predicted"/>
<dbReference type="GO" id="GO:0005634">
    <property type="term" value="C:nucleus"/>
    <property type="evidence" value="ECO:0007669"/>
    <property type="project" value="TreeGrafter"/>
</dbReference>
<keyword evidence="1" id="KW-0378">Hydrolase</keyword>
<dbReference type="GO" id="GO:0008418">
    <property type="term" value="F:protein-N-terminal asparagine amidohydrolase activity"/>
    <property type="evidence" value="ECO:0007669"/>
    <property type="project" value="InterPro"/>
</dbReference>
<dbReference type="GO" id="GO:0006511">
    <property type="term" value="P:ubiquitin-dependent protein catabolic process"/>
    <property type="evidence" value="ECO:0007669"/>
    <property type="project" value="TreeGrafter"/>
</dbReference>
<dbReference type="Proteomes" id="UP000285301">
    <property type="component" value="Unassembled WGS sequence"/>
</dbReference>
<protein>
    <submittedName>
        <fullName evidence="1">Protein N-terminal asparagine amidohydrolase-like protein</fullName>
    </submittedName>
</protein>